<accession>A0A076NRB0</accession>
<reference evidence="1 3" key="1">
    <citation type="submission" date="2014-08" db="EMBL/GenBank/DDBJ databases">
        <title>Complete genome sequence of Corynebacterium imitans DSM 44264, isolated from a five-month-old boy with suspected pharyngeal diphtheria.</title>
        <authorList>
            <person name="Mollmann S."/>
            <person name="Albersmeier A."/>
            <person name="Ruckert C."/>
            <person name="Tauch A."/>
        </authorList>
    </citation>
    <scope>NUCLEOTIDE SEQUENCE [LARGE SCALE GENOMIC DNA]</scope>
    <source>
        <strain evidence="1 3">DSM 44264</strain>
    </source>
</reference>
<evidence type="ECO:0000313" key="3">
    <source>
        <dbReference type="Proteomes" id="UP000028780"/>
    </source>
</evidence>
<dbReference type="EMBL" id="LT906467">
    <property type="protein sequence ID" value="SNV70841.1"/>
    <property type="molecule type" value="Genomic_DNA"/>
</dbReference>
<dbReference type="Proteomes" id="UP000028780">
    <property type="component" value="Chromosome"/>
</dbReference>
<protein>
    <submittedName>
        <fullName evidence="1">Uncharacterized protein</fullName>
    </submittedName>
</protein>
<dbReference type="HOGENOM" id="CLU_1432050_0_0_11"/>
<dbReference type="KEGG" id="cii:CIMIT_05765"/>
<name>A0A076NRB0_9CORY</name>
<dbReference type="Proteomes" id="UP000215374">
    <property type="component" value="Chromosome 1"/>
</dbReference>
<evidence type="ECO:0000313" key="4">
    <source>
        <dbReference type="Proteomes" id="UP000215374"/>
    </source>
</evidence>
<evidence type="ECO:0000313" key="1">
    <source>
        <dbReference type="EMBL" id="AIJ33467.1"/>
    </source>
</evidence>
<gene>
    <name evidence="1" type="ORF">CIMIT_05765</name>
    <name evidence="2" type="ORF">SAMEA4535761_01217</name>
</gene>
<proteinExistence type="predicted"/>
<evidence type="ECO:0000313" key="2">
    <source>
        <dbReference type="EMBL" id="SNV70841.1"/>
    </source>
</evidence>
<keyword evidence="3" id="KW-1185">Reference proteome</keyword>
<dbReference type="AlphaFoldDB" id="A0A076NRB0"/>
<dbReference type="OrthoDB" id="4411254at2"/>
<dbReference type="eggNOG" id="ENOG5031JZ6">
    <property type="taxonomic scope" value="Bacteria"/>
</dbReference>
<dbReference type="RefSeq" id="WP_038590332.1">
    <property type="nucleotide sequence ID" value="NZ_CP009211.1"/>
</dbReference>
<dbReference type="STRING" id="156978.CIMIT_05765"/>
<organism evidence="1 3">
    <name type="scientific">Corynebacterium imitans</name>
    <dbReference type="NCBI Taxonomy" id="156978"/>
    <lineage>
        <taxon>Bacteria</taxon>
        <taxon>Bacillati</taxon>
        <taxon>Actinomycetota</taxon>
        <taxon>Actinomycetes</taxon>
        <taxon>Mycobacteriales</taxon>
        <taxon>Corynebacteriaceae</taxon>
        <taxon>Corynebacterium</taxon>
    </lineage>
</organism>
<dbReference type="EMBL" id="CP009211">
    <property type="protein sequence ID" value="AIJ33467.1"/>
    <property type="molecule type" value="Genomic_DNA"/>
</dbReference>
<reference evidence="2 4" key="2">
    <citation type="submission" date="2017-06" db="EMBL/GenBank/DDBJ databases">
        <authorList>
            <consortium name="Pathogen Informatics"/>
        </authorList>
    </citation>
    <scope>NUCLEOTIDE SEQUENCE [LARGE SCALE GENOMIC DNA]</scope>
    <source>
        <strain evidence="2 4">NCTC13015</strain>
    </source>
</reference>
<sequence>MDYEQVVPTELPPGEHPYAGMFVGLVAQGRESAVARLVFDELGARLYTPDARFITHAWAVDFALPNGREEVSVGDTVTWRIPGAGVAGVRLVSGALPPGIRLERHTGRLVGEFTTPGVYSATFAVGPAVKLDLMGGTGLAGDAVKWMPIDQPRTPAKSDVEVPKTLDTLTAQELDALTAEAQRLMRIKAQEVRVNDPAI</sequence>